<dbReference type="RefSeq" id="WP_103127811.1">
    <property type="nucleotide sequence ID" value="NZ_BFAG01000001.1"/>
</dbReference>
<dbReference type="AlphaFoldDB" id="A0A2I9CRS7"/>
<proteinExistence type="predicted"/>
<dbReference type="InterPro" id="IPR029068">
    <property type="entry name" value="Glyas_Bleomycin-R_OHBP_Dase"/>
</dbReference>
<dbReference type="Gene3D" id="3.10.180.10">
    <property type="entry name" value="2,3-Dihydroxybiphenyl 1,2-Dioxygenase, domain 1"/>
    <property type="match status" value="1"/>
</dbReference>
<dbReference type="InterPro" id="IPR004360">
    <property type="entry name" value="Glyas_Fos-R_dOase_dom"/>
</dbReference>
<dbReference type="SUPFAM" id="SSF54593">
    <property type="entry name" value="Glyoxalase/Bleomycin resistance protein/Dihydroxybiphenyl dioxygenase"/>
    <property type="match status" value="1"/>
</dbReference>
<feature type="domain" description="VOC" evidence="1">
    <location>
        <begin position="1"/>
        <end position="111"/>
    </location>
</feature>
<keyword evidence="3" id="KW-1185">Reference proteome</keyword>
<protein>
    <recommendedName>
        <fullName evidence="1">VOC domain-containing protein</fullName>
    </recommendedName>
</protein>
<evidence type="ECO:0000259" key="1">
    <source>
        <dbReference type="PROSITE" id="PS51819"/>
    </source>
</evidence>
<comment type="caution">
    <text evidence="2">The sequence shown here is derived from an EMBL/GenBank/DDBJ whole genome shotgun (WGS) entry which is preliminary data.</text>
</comment>
<organism evidence="2 3">
    <name type="scientific">Deinococcus aerius</name>
    <dbReference type="NCBI Taxonomy" id="200253"/>
    <lineage>
        <taxon>Bacteria</taxon>
        <taxon>Thermotogati</taxon>
        <taxon>Deinococcota</taxon>
        <taxon>Deinococci</taxon>
        <taxon>Deinococcales</taxon>
        <taxon>Deinococcaceae</taxon>
        <taxon>Deinococcus</taxon>
    </lineage>
</organism>
<dbReference type="OrthoDB" id="73504at2"/>
<dbReference type="EMBL" id="BFAG01000001">
    <property type="protein sequence ID" value="GBF04263.1"/>
    <property type="molecule type" value="Genomic_DNA"/>
</dbReference>
<evidence type="ECO:0000313" key="3">
    <source>
        <dbReference type="Proteomes" id="UP000236569"/>
    </source>
</evidence>
<reference evidence="3" key="1">
    <citation type="submission" date="2018-01" db="EMBL/GenBank/DDBJ databases">
        <title>Draft Genome Sequence of the Radioresistant Bacterium Deinococcus aerius TR0125, Isolated from the Higher Atmosphere above Japan.</title>
        <authorList>
            <person name="Satoh K."/>
            <person name="Arai H."/>
            <person name="Sanzen T."/>
            <person name="Kawaguchi Y."/>
            <person name="Hayashi H."/>
            <person name="Yokobori S."/>
            <person name="Yamagishi A."/>
            <person name="Oono Y."/>
            <person name="Narumi I."/>
        </authorList>
    </citation>
    <scope>NUCLEOTIDE SEQUENCE [LARGE SCALE GENOMIC DNA]</scope>
    <source>
        <strain evidence="3">TR0125</strain>
    </source>
</reference>
<evidence type="ECO:0000313" key="2">
    <source>
        <dbReference type="EMBL" id="GBF04263.1"/>
    </source>
</evidence>
<dbReference type="InterPro" id="IPR037523">
    <property type="entry name" value="VOC_core"/>
</dbReference>
<dbReference type="PROSITE" id="PS51819">
    <property type="entry name" value="VOC"/>
    <property type="match status" value="1"/>
</dbReference>
<dbReference type="CDD" id="cd06587">
    <property type="entry name" value="VOC"/>
    <property type="match status" value="1"/>
</dbReference>
<dbReference type="Pfam" id="PF00903">
    <property type="entry name" value="Glyoxalase"/>
    <property type="match status" value="1"/>
</dbReference>
<sequence>MRPNVLIYATDVNRSRDWYERLGFRLRRVNRHGGWAELEWGDFLLYLHGTGKPRPAGFALPGFEAQEPLESLAERLTSAGVLPDPVILDEGFGRVLKLRDPDGYELDIVEHDPELYA</sequence>
<name>A0A2I9CRS7_9DEIO</name>
<dbReference type="Proteomes" id="UP000236569">
    <property type="component" value="Unassembled WGS sequence"/>
</dbReference>
<accession>A0A2I9CRS7</accession>
<gene>
    <name evidence="2" type="ORF">DAERI_010435</name>
</gene>